<sequence>MRHGRTEEEEEKKKTMKEQASETRERERVGAFPSGGKTAWRCSDLSFHSVPFVGFVRDIRFCLGSLGFRWSDCSGFRAGYRKPALGVEFVDMTVRNGGFPGDYHGNDFDTLEDDTFGVPRMVMPLGGLSSSERKHLINRLREELEQIRSFRKNVTLTLTRASKSLGVSRCSTGPGKKVSAVKPAPVSTRTMLRLKQCETLLQRLMSHPNGWLFNTPVDVVKHNIPDYFTIIKHPMDFGTVKSKLTSGTYSSPSEFSADVRLTFSNAMTYNPRGNDVYVMAESLCKFFEVRWKTIEKKSSGTKSEPSNSGTHTETIDIPVSAPLAKKRKMNVDSFVEPAKRVMAEEDRVKLGRDLGSLIEFPLHIINFLRDHSSTEGGSADDEIEIDINDLSHDALFQLRDLLDELLQENQKKDSIGEPCELELLHGSGPGNSLMQHCDVSGSEMEDEDVDIGSYDYEHPSSPLDGATSTSPRTKPSVSGLDQLEVEASKEKPSSADCHQEGNSAPQNEKQLPPEKRYRAALLKNRYSDLILKAREKTLNKNEKKDPEKLRLEREEVELRKKKEKARLQAEAKEAEEAHRKAEAEAAAEAARQAKRKLEVEREAARQALLEMEKSVEINESSRFLNDLELLKTEEHLTSVREDDGMMGVLGFGGSNPLEQLGLFMKPDDEDEDEDEAEAGTLASPDPCNEMEEGEID</sequence>
<dbReference type="Pfam" id="PF17035">
    <property type="entry name" value="BET"/>
    <property type="match status" value="1"/>
</dbReference>
<feature type="region of interest" description="Disordered" evidence="8">
    <location>
        <begin position="1"/>
        <end position="34"/>
    </location>
</feature>
<evidence type="ECO:0000256" key="6">
    <source>
        <dbReference type="ARBA" id="ARBA00023242"/>
    </source>
</evidence>
<evidence type="ECO:0000259" key="9">
    <source>
        <dbReference type="PROSITE" id="PS50014"/>
    </source>
</evidence>
<evidence type="ECO:0000256" key="5">
    <source>
        <dbReference type="ARBA" id="ARBA00023163"/>
    </source>
</evidence>
<accession>A0A6D2JRK5</accession>
<keyword evidence="3" id="KW-0175">Coiled coil</keyword>
<evidence type="ECO:0000259" key="10">
    <source>
        <dbReference type="PROSITE" id="PS51525"/>
    </source>
</evidence>
<dbReference type="Gene3D" id="1.20.1270.220">
    <property type="match status" value="1"/>
</dbReference>
<proteinExistence type="predicted"/>
<dbReference type="InterPro" id="IPR027353">
    <property type="entry name" value="NET_dom"/>
</dbReference>
<dbReference type="Proteomes" id="UP000467841">
    <property type="component" value="Unassembled WGS sequence"/>
</dbReference>
<feature type="compositionally biased region" description="Basic and acidic residues" evidence="8">
    <location>
        <begin position="486"/>
        <end position="499"/>
    </location>
</feature>
<dbReference type="InterPro" id="IPR038336">
    <property type="entry name" value="NET_sf"/>
</dbReference>
<gene>
    <name evidence="11" type="ORF">MERR_LOCUS25959</name>
</gene>
<dbReference type="SMART" id="SM00297">
    <property type="entry name" value="BROMO"/>
    <property type="match status" value="1"/>
</dbReference>
<dbReference type="OrthoDB" id="21449at2759"/>
<feature type="region of interest" description="Disordered" evidence="8">
    <location>
        <begin position="570"/>
        <end position="590"/>
    </location>
</feature>
<feature type="region of interest" description="Disordered" evidence="8">
    <location>
        <begin position="297"/>
        <end position="316"/>
    </location>
</feature>
<dbReference type="PANTHER" id="PTHR46136">
    <property type="entry name" value="TRANSCRIPTION FACTOR GTE8"/>
    <property type="match status" value="1"/>
</dbReference>
<feature type="compositionally biased region" description="Polar residues" evidence="8">
    <location>
        <begin position="300"/>
        <end position="312"/>
    </location>
</feature>
<feature type="domain" description="NET" evidence="10">
    <location>
        <begin position="332"/>
        <end position="413"/>
    </location>
</feature>
<evidence type="ECO:0000313" key="12">
    <source>
        <dbReference type="Proteomes" id="UP000467841"/>
    </source>
</evidence>
<evidence type="ECO:0000256" key="2">
    <source>
        <dbReference type="ARBA" id="ARBA00023015"/>
    </source>
</evidence>
<dbReference type="SUPFAM" id="SSF47370">
    <property type="entry name" value="Bromodomain"/>
    <property type="match status" value="1"/>
</dbReference>
<dbReference type="CDD" id="cd05506">
    <property type="entry name" value="Bromo_plant1"/>
    <property type="match status" value="1"/>
</dbReference>
<organism evidence="11 12">
    <name type="scientific">Microthlaspi erraticum</name>
    <dbReference type="NCBI Taxonomy" id="1685480"/>
    <lineage>
        <taxon>Eukaryota</taxon>
        <taxon>Viridiplantae</taxon>
        <taxon>Streptophyta</taxon>
        <taxon>Embryophyta</taxon>
        <taxon>Tracheophyta</taxon>
        <taxon>Spermatophyta</taxon>
        <taxon>Magnoliopsida</taxon>
        <taxon>eudicotyledons</taxon>
        <taxon>Gunneridae</taxon>
        <taxon>Pentapetalae</taxon>
        <taxon>rosids</taxon>
        <taxon>malvids</taxon>
        <taxon>Brassicales</taxon>
        <taxon>Brassicaceae</taxon>
        <taxon>Coluteocarpeae</taxon>
        <taxon>Microthlaspi</taxon>
    </lineage>
</organism>
<feature type="compositionally biased region" description="Basic and acidic residues" evidence="8">
    <location>
        <begin position="1"/>
        <end position="29"/>
    </location>
</feature>
<reference evidence="11" key="1">
    <citation type="submission" date="2020-01" db="EMBL/GenBank/DDBJ databases">
        <authorList>
            <person name="Mishra B."/>
        </authorList>
    </citation>
    <scope>NUCLEOTIDE SEQUENCE [LARGE SCALE GENOMIC DNA]</scope>
</reference>
<dbReference type="GO" id="GO:0005634">
    <property type="term" value="C:nucleus"/>
    <property type="evidence" value="ECO:0007669"/>
    <property type="project" value="UniProtKB-SubCell"/>
</dbReference>
<protein>
    <recommendedName>
        <fullName evidence="13">Bromo domain-containing protein</fullName>
    </recommendedName>
</protein>
<feature type="compositionally biased region" description="Basic and acidic residues" evidence="8">
    <location>
        <begin position="570"/>
        <end position="583"/>
    </location>
</feature>
<dbReference type="PANTHER" id="PTHR46136:SF1">
    <property type="entry name" value="TRANSCRIPTION FACTOR GTE11-RELATED"/>
    <property type="match status" value="1"/>
</dbReference>
<dbReference type="InterPro" id="IPR037377">
    <property type="entry name" value="GTE_bromo"/>
</dbReference>
<name>A0A6D2JRK5_9BRAS</name>
<dbReference type="InterPro" id="IPR001487">
    <property type="entry name" value="Bromodomain"/>
</dbReference>
<feature type="compositionally biased region" description="Acidic residues" evidence="8">
    <location>
        <begin position="667"/>
        <end position="677"/>
    </location>
</feature>
<evidence type="ECO:0000256" key="7">
    <source>
        <dbReference type="PROSITE-ProRule" id="PRU00035"/>
    </source>
</evidence>
<dbReference type="InterPro" id="IPR036427">
    <property type="entry name" value="Bromodomain-like_sf"/>
</dbReference>
<keyword evidence="2" id="KW-0805">Transcription regulation</keyword>
<dbReference type="Pfam" id="PF00439">
    <property type="entry name" value="Bromodomain"/>
    <property type="match status" value="1"/>
</dbReference>
<dbReference type="InterPro" id="IPR052442">
    <property type="entry name" value="Env_Response_Regulator"/>
</dbReference>
<evidence type="ECO:0000256" key="8">
    <source>
        <dbReference type="SAM" id="MobiDB-lite"/>
    </source>
</evidence>
<dbReference type="PROSITE" id="PS50014">
    <property type="entry name" value="BROMODOMAIN_2"/>
    <property type="match status" value="1"/>
</dbReference>
<keyword evidence="6" id="KW-0539">Nucleus</keyword>
<dbReference type="FunFam" id="1.20.920.10:FF:000050">
    <property type="entry name" value="Transcription factor GTE4"/>
    <property type="match status" value="1"/>
</dbReference>
<feature type="region of interest" description="Disordered" evidence="8">
    <location>
        <begin position="423"/>
        <end position="513"/>
    </location>
</feature>
<comment type="caution">
    <text evidence="11">The sequence shown here is derived from an EMBL/GenBank/DDBJ whole genome shotgun (WGS) entry which is preliminary data.</text>
</comment>
<evidence type="ECO:0000256" key="1">
    <source>
        <dbReference type="ARBA" id="ARBA00004123"/>
    </source>
</evidence>
<feature type="region of interest" description="Disordered" evidence="8">
    <location>
        <begin position="659"/>
        <end position="696"/>
    </location>
</feature>
<keyword evidence="12" id="KW-1185">Reference proteome</keyword>
<feature type="compositionally biased region" description="Polar residues" evidence="8">
    <location>
        <begin position="466"/>
        <end position="476"/>
    </location>
</feature>
<keyword evidence="4 7" id="KW-0103">Bromodomain</keyword>
<evidence type="ECO:0008006" key="13">
    <source>
        <dbReference type="Google" id="ProtNLM"/>
    </source>
</evidence>
<dbReference type="PRINTS" id="PR00503">
    <property type="entry name" value="BROMODOMAIN"/>
</dbReference>
<dbReference type="AlphaFoldDB" id="A0A6D2JRK5"/>
<evidence type="ECO:0000256" key="3">
    <source>
        <dbReference type="ARBA" id="ARBA00023054"/>
    </source>
</evidence>
<feature type="compositionally biased region" description="Polar residues" evidence="8">
    <location>
        <begin position="500"/>
        <end position="509"/>
    </location>
</feature>
<dbReference type="EMBL" id="CACVBM020001196">
    <property type="protein sequence ID" value="CAA7038724.1"/>
    <property type="molecule type" value="Genomic_DNA"/>
</dbReference>
<dbReference type="Gene3D" id="1.20.920.10">
    <property type="entry name" value="Bromodomain-like"/>
    <property type="match status" value="1"/>
</dbReference>
<evidence type="ECO:0000256" key="4">
    <source>
        <dbReference type="ARBA" id="ARBA00023117"/>
    </source>
</evidence>
<feature type="domain" description="Bromo" evidence="9">
    <location>
        <begin position="205"/>
        <end position="277"/>
    </location>
</feature>
<evidence type="ECO:0000313" key="11">
    <source>
        <dbReference type="EMBL" id="CAA7038724.1"/>
    </source>
</evidence>
<dbReference type="PROSITE" id="PS51525">
    <property type="entry name" value="NET"/>
    <property type="match status" value="1"/>
</dbReference>
<comment type="subcellular location">
    <subcellularLocation>
        <location evidence="1">Nucleus</location>
    </subcellularLocation>
</comment>
<keyword evidence="5" id="KW-0804">Transcription</keyword>